<proteinExistence type="inferred from homology"/>
<dbReference type="InterPro" id="IPR045090">
    <property type="entry name" value="Pept_M3A_M3B"/>
</dbReference>
<dbReference type="Pfam" id="PF08439">
    <property type="entry name" value="Peptidase_M3_N"/>
    <property type="match status" value="1"/>
</dbReference>
<dbReference type="SUPFAM" id="SSF55486">
    <property type="entry name" value="Metalloproteases ('zincins'), catalytic domain"/>
    <property type="match status" value="1"/>
</dbReference>
<dbReference type="PANTHER" id="PTHR11804:SF84">
    <property type="entry name" value="SACCHAROLYSIN"/>
    <property type="match status" value="1"/>
</dbReference>
<keyword evidence="1 6" id="KW-0645">Protease</keyword>
<evidence type="ECO:0000256" key="2">
    <source>
        <dbReference type="ARBA" id="ARBA00022723"/>
    </source>
</evidence>
<gene>
    <name evidence="9" type="primary">pepF</name>
    <name evidence="9" type="ORF">IAD24_02710</name>
</gene>
<dbReference type="InterPro" id="IPR001567">
    <property type="entry name" value="Pept_M3A_M3B_dom"/>
</dbReference>
<dbReference type="GO" id="GO:0006508">
    <property type="term" value="P:proteolysis"/>
    <property type="evidence" value="ECO:0007669"/>
    <property type="project" value="UniProtKB-KW"/>
</dbReference>
<dbReference type="Proteomes" id="UP000824128">
    <property type="component" value="Unassembled WGS sequence"/>
</dbReference>
<comment type="cofactor">
    <cofactor evidence="6">
        <name>Zn(2+)</name>
        <dbReference type="ChEBI" id="CHEBI:29105"/>
    </cofactor>
    <text evidence="6">Binds 1 zinc ion.</text>
</comment>
<dbReference type="Gene3D" id="1.20.140.70">
    <property type="entry name" value="Oligopeptidase f, N-terminal domain"/>
    <property type="match status" value="1"/>
</dbReference>
<comment type="similarity">
    <text evidence="6">Belongs to the peptidase M3B family.</text>
</comment>
<keyword evidence="4 6" id="KW-0862">Zinc</keyword>
<evidence type="ECO:0000256" key="1">
    <source>
        <dbReference type="ARBA" id="ARBA00022670"/>
    </source>
</evidence>
<name>A0A9D1N2U7_9FIRM</name>
<dbReference type="CDD" id="cd09608">
    <property type="entry name" value="M3B_PepF"/>
    <property type="match status" value="1"/>
</dbReference>
<organism evidence="9 10">
    <name type="scientific">Candidatus Aphodomorpha intestinavium</name>
    <dbReference type="NCBI Taxonomy" id="2840672"/>
    <lineage>
        <taxon>Bacteria</taxon>
        <taxon>Bacillati</taxon>
        <taxon>Bacillota</taxon>
        <taxon>Clostridia</taxon>
        <taxon>Eubacteriales</taxon>
        <taxon>Candidatus Aphodomorpha</taxon>
    </lineage>
</organism>
<dbReference type="Pfam" id="PF01432">
    <property type="entry name" value="Peptidase_M3"/>
    <property type="match status" value="1"/>
</dbReference>
<evidence type="ECO:0000313" key="10">
    <source>
        <dbReference type="Proteomes" id="UP000824128"/>
    </source>
</evidence>
<evidence type="ECO:0000259" key="7">
    <source>
        <dbReference type="Pfam" id="PF01432"/>
    </source>
</evidence>
<dbReference type="GO" id="GO:0006518">
    <property type="term" value="P:peptide metabolic process"/>
    <property type="evidence" value="ECO:0007669"/>
    <property type="project" value="TreeGrafter"/>
</dbReference>
<evidence type="ECO:0000256" key="3">
    <source>
        <dbReference type="ARBA" id="ARBA00022801"/>
    </source>
</evidence>
<reference evidence="9" key="1">
    <citation type="submission" date="2020-10" db="EMBL/GenBank/DDBJ databases">
        <authorList>
            <person name="Gilroy R."/>
        </authorList>
    </citation>
    <scope>NUCLEOTIDE SEQUENCE</scope>
    <source>
        <strain evidence="9">ChiGjej2B2-16831</strain>
    </source>
</reference>
<dbReference type="EMBL" id="DVNZ01000088">
    <property type="protein sequence ID" value="HIU94050.1"/>
    <property type="molecule type" value="Genomic_DNA"/>
</dbReference>
<evidence type="ECO:0000256" key="5">
    <source>
        <dbReference type="ARBA" id="ARBA00023049"/>
    </source>
</evidence>
<dbReference type="PANTHER" id="PTHR11804">
    <property type="entry name" value="PROTEASE M3 THIMET OLIGOPEPTIDASE-RELATED"/>
    <property type="match status" value="1"/>
</dbReference>
<dbReference type="GO" id="GO:0046872">
    <property type="term" value="F:metal ion binding"/>
    <property type="evidence" value="ECO:0007669"/>
    <property type="project" value="UniProtKB-UniRule"/>
</dbReference>
<dbReference type="InterPro" id="IPR013647">
    <property type="entry name" value="OligopepF_N_dom"/>
</dbReference>
<keyword evidence="3 6" id="KW-0378">Hydrolase</keyword>
<accession>A0A9D1N2U7</accession>
<dbReference type="EC" id="3.4.24.-" evidence="6"/>
<evidence type="ECO:0000313" key="9">
    <source>
        <dbReference type="EMBL" id="HIU94050.1"/>
    </source>
</evidence>
<reference evidence="9" key="2">
    <citation type="journal article" date="2021" name="PeerJ">
        <title>Extensive microbial diversity within the chicken gut microbiome revealed by metagenomics and culture.</title>
        <authorList>
            <person name="Gilroy R."/>
            <person name="Ravi A."/>
            <person name="Getino M."/>
            <person name="Pursley I."/>
            <person name="Horton D.L."/>
            <person name="Alikhan N.F."/>
            <person name="Baker D."/>
            <person name="Gharbi K."/>
            <person name="Hall N."/>
            <person name="Watson M."/>
            <person name="Adriaenssens E.M."/>
            <person name="Foster-Nyarko E."/>
            <person name="Jarju S."/>
            <person name="Secka A."/>
            <person name="Antonio M."/>
            <person name="Oren A."/>
            <person name="Chaudhuri R.R."/>
            <person name="La Ragione R."/>
            <person name="Hildebrand F."/>
            <person name="Pallen M.J."/>
        </authorList>
    </citation>
    <scope>NUCLEOTIDE SEQUENCE</scope>
    <source>
        <strain evidence="9">ChiGjej2B2-16831</strain>
    </source>
</reference>
<evidence type="ECO:0000256" key="6">
    <source>
        <dbReference type="RuleBase" id="RU368091"/>
    </source>
</evidence>
<dbReference type="InterPro" id="IPR042088">
    <property type="entry name" value="OligoPept_F_C"/>
</dbReference>
<evidence type="ECO:0000256" key="4">
    <source>
        <dbReference type="ARBA" id="ARBA00022833"/>
    </source>
</evidence>
<feature type="domain" description="Peptidase M3A/M3B catalytic" evidence="7">
    <location>
        <begin position="200"/>
        <end position="577"/>
    </location>
</feature>
<comment type="function">
    <text evidence="6">Has oligopeptidase activity and degrades a variety of small bioactive peptides.</text>
</comment>
<dbReference type="Gene3D" id="1.10.287.830">
    <property type="entry name" value="putative peptidase helix hairpin domain like"/>
    <property type="match status" value="1"/>
</dbReference>
<keyword evidence="5 6" id="KW-0482">Metalloprotease</keyword>
<dbReference type="AlphaFoldDB" id="A0A9D1N2U7"/>
<dbReference type="Gene3D" id="1.10.1370.20">
    <property type="entry name" value="Oligoendopeptidase f, C-terminal domain"/>
    <property type="match status" value="1"/>
</dbReference>
<keyword evidence="2 6" id="KW-0479">Metal-binding</keyword>
<comment type="caution">
    <text evidence="9">The sequence shown here is derived from an EMBL/GenBank/DDBJ whole genome shotgun (WGS) entry which is preliminary data.</text>
</comment>
<dbReference type="GO" id="GO:0004222">
    <property type="term" value="F:metalloendopeptidase activity"/>
    <property type="evidence" value="ECO:0007669"/>
    <property type="project" value="UniProtKB-UniRule"/>
</dbReference>
<dbReference type="InterPro" id="IPR004438">
    <property type="entry name" value="Peptidase_M3B"/>
</dbReference>
<evidence type="ECO:0000259" key="8">
    <source>
        <dbReference type="Pfam" id="PF08439"/>
    </source>
</evidence>
<sequence length="592" mass="66900">MAMQRSEQDPALQWRLTDIFESEAAWEQALAGAQQDVAALAAYRGRLGESADTLLEVLRRRSEAEQLLKRAYSYAHLHQDTDNGSAAYQGMTDRAMQAIIAAQTAASFIEPEILAIDPDTLRAWAGEPRFAAFRFYLEDLDRQRAHMLSAEEERILAMAEEPLGGAENAFTMLSDVDLDFGFVTDASGRQVKLTHSTYGLLMESPDRRVRHDAYRGIYKAFRSMKNTITATYSASVKGDVFRARTRGYAGSLEAALDGNNVPVAVYEQLIEAVHEKLPALQKYLALRKKQLGLEQLEMYDLYTPIVPECDMPMTYEEAKALVKDALRPLGERYGQLLDEAYGSHWIDVYESAGKTSGAFSWGVYGVHPFVLLNHQDNVDHAFTLAHELGHAMHSYFSSEAQPYETADYRIMVAEVASTVNETLMMQYLLGREKDPVRRAYLLNQQLENYRTTCFRQTMFAEFELKAHRMAERGEPLTHESLSRVYRELNELYYAGVHVDDDIAAEWMRIPHFYSAFYVYQYATGICAATALARDILERGGRDRYLAFLASGGSDYPIRLLQNAGVDLTDKRSIASALEVFERGVDELAELLK</sequence>
<feature type="domain" description="Oligopeptidase F N-terminal" evidence="8">
    <location>
        <begin position="112"/>
        <end position="180"/>
    </location>
</feature>
<protein>
    <recommendedName>
        <fullName evidence="6">Oligopeptidase F</fullName>
        <ecNumber evidence="6">3.4.24.-</ecNumber>
    </recommendedName>
</protein>
<dbReference type="NCBIfam" id="TIGR00181">
    <property type="entry name" value="pepF"/>
    <property type="match status" value="1"/>
</dbReference>